<reference evidence="2" key="1">
    <citation type="submission" date="2020-08" db="EMBL/GenBank/DDBJ databases">
        <title>Genome sequencing and assembly of the red palm weevil Rhynchophorus ferrugineus.</title>
        <authorList>
            <person name="Dias G.B."/>
            <person name="Bergman C.M."/>
            <person name="Manee M."/>
        </authorList>
    </citation>
    <scope>NUCLEOTIDE SEQUENCE</scope>
    <source>
        <strain evidence="2">AA-2017</strain>
        <tissue evidence="2">Whole larva</tissue>
    </source>
</reference>
<evidence type="ECO:0000256" key="1">
    <source>
        <dbReference type="SAM" id="MobiDB-lite"/>
    </source>
</evidence>
<organism evidence="2 3">
    <name type="scientific">Rhynchophorus ferrugineus</name>
    <name type="common">Red palm weevil</name>
    <name type="synonym">Curculio ferrugineus</name>
    <dbReference type="NCBI Taxonomy" id="354439"/>
    <lineage>
        <taxon>Eukaryota</taxon>
        <taxon>Metazoa</taxon>
        <taxon>Ecdysozoa</taxon>
        <taxon>Arthropoda</taxon>
        <taxon>Hexapoda</taxon>
        <taxon>Insecta</taxon>
        <taxon>Pterygota</taxon>
        <taxon>Neoptera</taxon>
        <taxon>Endopterygota</taxon>
        <taxon>Coleoptera</taxon>
        <taxon>Polyphaga</taxon>
        <taxon>Cucujiformia</taxon>
        <taxon>Curculionidae</taxon>
        <taxon>Dryophthorinae</taxon>
        <taxon>Rhynchophorus</taxon>
    </lineage>
</organism>
<name>A0A834M3F6_RHYFE</name>
<feature type="compositionally biased region" description="Basic residues" evidence="1">
    <location>
        <begin position="45"/>
        <end position="57"/>
    </location>
</feature>
<sequence>MTEAGVCKIKSEYILPEQERRANLNLISDKDKKDILKTASEPPIKKQRLSKKEKKKLSGQNKSRGPTFVHDPSKELCDYLVQCCEGEDIPLCQRENCKNLHDLEIYNSIRPQHLEGIWEVSYNRKWKEYNK</sequence>
<proteinExistence type="predicted"/>
<comment type="caution">
    <text evidence="2">The sequence shown here is derived from an EMBL/GenBank/DDBJ whole genome shotgun (WGS) entry which is preliminary data.</text>
</comment>
<feature type="region of interest" description="Disordered" evidence="1">
    <location>
        <begin position="35"/>
        <end position="67"/>
    </location>
</feature>
<evidence type="ECO:0000313" key="2">
    <source>
        <dbReference type="EMBL" id="KAF7269203.1"/>
    </source>
</evidence>
<dbReference type="AlphaFoldDB" id="A0A834M3F6"/>
<accession>A0A834M3F6</accession>
<gene>
    <name evidence="2" type="ORF">GWI33_017669</name>
</gene>
<keyword evidence="3" id="KW-1185">Reference proteome</keyword>
<dbReference type="Proteomes" id="UP000625711">
    <property type="component" value="Unassembled WGS sequence"/>
</dbReference>
<dbReference type="EMBL" id="JAACXV010014245">
    <property type="protein sequence ID" value="KAF7269203.1"/>
    <property type="molecule type" value="Genomic_DNA"/>
</dbReference>
<evidence type="ECO:0000313" key="3">
    <source>
        <dbReference type="Proteomes" id="UP000625711"/>
    </source>
</evidence>
<protein>
    <submittedName>
        <fullName evidence="2">Uncharacterized protein</fullName>
    </submittedName>
</protein>